<evidence type="ECO:0000313" key="1">
    <source>
        <dbReference type="EMBL" id="KAJ7657041.1"/>
    </source>
</evidence>
<proteinExistence type="predicted"/>
<dbReference type="AlphaFoldDB" id="A0AAD7CPR7"/>
<name>A0AAD7CPR7_MYCRO</name>
<keyword evidence="2" id="KW-1185">Reference proteome</keyword>
<dbReference type="Proteomes" id="UP001221757">
    <property type="component" value="Unassembled WGS sequence"/>
</dbReference>
<accession>A0AAD7CPR7</accession>
<dbReference type="EMBL" id="JARKIE010000294">
    <property type="protein sequence ID" value="KAJ7657041.1"/>
    <property type="molecule type" value="Genomic_DNA"/>
</dbReference>
<organism evidence="1 2">
    <name type="scientific">Mycena rosella</name>
    <name type="common">Pink bonnet</name>
    <name type="synonym">Agaricus rosellus</name>
    <dbReference type="NCBI Taxonomy" id="1033263"/>
    <lineage>
        <taxon>Eukaryota</taxon>
        <taxon>Fungi</taxon>
        <taxon>Dikarya</taxon>
        <taxon>Basidiomycota</taxon>
        <taxon>Agaricomycotina</taxon>
        <taxon>Agaricomycetes</taxon>
        <taxon>Agaricomycetidae</taxon>
        <taxon>Agaricales</taxon>
        <taxon>Marasmiineae</taxon>
        <taxon>Mycenaceae</taxon>
        <taxon>Mycena</taxon>
    </lineage>
</organism>
<reference evidence="1" key="1">
    <citation type="submission" date="2023-03" db="EMBL/GenBank/DDBJ databases">
        <title>Massive genome expansion in bonnet fungi (Mycena s.s.) driven by repeated elements and novel gene families across ecological guilds.</title>
        <authorList>
            <consortium name="Lawrence Berkeley National Laboratory"/>
            <person name="Harder C.B."/>
            <person name="Miyauchi S."/>
            <person name="Viragh M."/>
            <person name="Kuo A."/>
            <person name="Thoen E."/>
            <person name="Andreopoulos B."/>
            <person name="Lu D."/>
            <person name="Skrede I."/>
            <person name="Drula E."/>
            <person name="Henrissat B."/>
            <person name="Morin E."/>
            <person name="Kohler A."/>
            <person name="Barry K."/>
            <person name="LaButti K."/>
            <person name="Morin E."/>
            <person name="Salamov A."/>
            <person name="Lipzen A."/>
            <person name="Mereny Z."/>
            <person name="Hegedus B."/>
            <person name="Baldrian P."/>
            <person name="Stursova M."/>
            <person name="Weitz H."/>
            <person name="Taylor A."/>
            <person name="Grigoriev I.V."/>
            <person name="Nagy L.G."/>
            <person name="Martin F."/>
            <person name="Kauserud H."/>
        </authorList>
    </citation>
    <scope>NUCLEOTIDE SEQUENCE</scope>
    <source>
        <strain evidence="1">CBHHK067</strain>
    </source>
</reference>
<gene>
    <name evidence="1" type="ORF">B0H17DRAFT_1263468</name>
</gene>
<evidence type="ECO:0000313" key="2">
    <source>
        <dbReference type="Proteomes" id="UP001221757"/>
    </source>
</evidence>
<protein>
    <submittedName>
        <fullName evidence="1">Uncharacterized protein</fullName>
    </submittedName>
</protein>
<sequence length="207" mass="22167">MVKNAQSRPLLRSLEKIAQRKSTGQPESSTDLICGFPLIWIPLDDTGETVGSVALPRPHHEHPTFDANTLPQTPADEWVGNMNGVLPCFGMMVPPTGIRAEFHSCDDGNLCLSSEIRPADGVPGINSTRGVIRVPGPTGFHWGDVPSGRIDYRWDGCNEDPSGSKGHRLSWPTPTAAVLGAGIFTAEISIAAPRSGTINSFTKTQTV</sequence>
<comment type="caution">
    <text evidence="1">The sequence shown here is derived from an EMBL/GenBank/DDBJ whole genome shotgun (WGS) entry which is preliminary data.</text>
</comment>